<proteinExistence type="predicted"/>
<evidence type="ECO:0000313" key="1">
    <source>
        <dbReference type="EMBL" id="KAJ1678064.1"/>
    </source>
</evidence>
<protein>
    <submittedName>
        <fullName evidence="1">Uncharacterized protein</fullName>
    </submittedName>
</protein>
<reference evidence="1" key="1">
    <citation type="submission" date="2022-06" db="EMBL/GenBank/DDBJ databases">
        <title>Phylogenomic reconstructions and comparative analyses of Kickxellomycotina fungi.</title>
        <authorList>
            <person name="Reynolds N.K."/>
            <person name="Stajich J.E."/>
            <person name="Barry K."/>
            <person name="Grigoriev I.V."/>
            <person name="Crous P."/>
            <person name="Smith M.E."/>
        </authorList>
    </citation>
    <scope>NUCLEOTIDE SEQUENCE</scope>
    <source>
        <strain evidence="1">RSA 2271</strain>
    </source>
</reference>
<accession>A0ACC1HUP5</accession>
<organism evidence="1 2">
    <name type="scientific">Spiromyces aspiralis</name>
    <dbReference type="NCBI Taxonomy" id="68401"/>
    <lineage>
        <taxon>Eukaryota</taxon>
        <taxon>Fungi</taxon>
        <taxon>Fungi incertae sedis</taxon>
        <taxon>Zoopagomycota</taxon>
        <taxon>Kickxellomycotina</taxon>
        <taxon>Kickxellomycetes</taxon>
        <taxon>Kickxellales</taxon>
        <taxon>Kickxellaceae</taxon>
        <taxon>Spiromyces</taxon>
    </lineage>
</organism>
<comment type="caution">
    <text evidence="1">The sequence shown here is derived from an EMBL/GenBank/DDBJ whole genome shotgun (WGS) entry which is preliminary data.</text>
</comment>
<evidence type="ECO:0000313" key="2">
    <source>
        <dbReference type="Proteomes" id="UP001145114"/>
    </source>
</evidence>
<gene>
    <name evidence="1" type="ORF">EV182_004852</name>
</gene>
<dbReference type="EMBL" id="JAMZIH010001586">
    <property type="protein sequence ID" value="KAJ1678064.1"/>
    <property type="molecule type" value="Genomic_DNA"/>
</dbReference>
<sequence>MAVPERSMQGVAGRVSDTGGLRRKVSTSSSCQSQAPQTIQEQLRNRNGYLPIDAYGIIGNLRTVALVGLDGGLDFMCWPNFDSPSVFCRLLDKHIGGHFSIVPSMPGTSKQQYLPNSNVLTTKFLSEEGVAQITDLMYRSDPKAKSPRIFLPWVIRYVEVVRGTVEFDIECFPAFDYARARHTTDIVKERRLDRLSSHVPLGRALTQHSNLECLFPTYKHPQRVIFTSYSRTECRSGDEADKPEMVMDLNTVVGGSENGCPEFTWEVVERPGMKGPGVVTHFTLQEGERVAFVLRDIDTEEIMYEDARRKNRSAYSSKPSSSTVSATASTPYQYTGGTSGATCPQPPLPGANASEGHTDSNDNESIPDYNCNVLNINPAITMDFVEDLIDDTVLYWHNWIRACKYDGRWREAVERSALTLKLLTFEPTGAVVAAPTFSLPEHFGGSRNWDYRYVWIRDSAFTIYALMRLGLTQEAEKYMEFIDHLFQNKASSKRYR</sequence>
<dbReference type="Proteomes" id="UP001145114">
    <property type="component" value="Unassembled WGS sequence"/>
</dbReference>
<name>A0ACC1HUP5_9FUNG</name>
<keyword evidence="2" id="KW-1185">Reference proteome</keyword>